<dbReference type="AlphaFoldDB" id="A0A7L5A1P1"/>
<proteinExistence type="predicted"/>
<reference evidence="1 2" key="1">
    <citation type="submission" date="2019-09" db="EMBL/GenBank/DDBJ databases">
        <title>Genome sequence of Hymenobacter sp. M3.</title>
        <authorList>
            <person name="Srinivasan S."/>
        </authorList>
    </citation>
    <scope>NUCLEOTIDE SEQUENCE [LARGE SCALE GENOMIC DNA]</scope>
    <source>
        <strain evidence="1 2">M3</strain>
    </source>
</reference>
<comment type="caution">
    <text evidence="1">The sequence shown here is derived from an EMBL/GenBank/DDBJ whole genome shotgun (WGS) entry which is preliminary data.</text>
</comment>
<dbReference type="EMBL" id="VTWU01000002">
    <property type="protein sequence ID" value="KAA9338376.1"/>
    <property type="molecule type" value="Genomic_DNA"/>
</dbReference>
<sequence>MEYQEHTQPVAGYSPYGRWIATAQQVKDTLTIVAMNLMLLVPIAWPGLVLYFLRWRLTKRTAKRGTAITLWALTFVHELLCVWLFISSKHDPDMAGMLPFEIGYIVGMMVSVAGLLEAMGSQAEQG</sequence>
<dbReference type="Proteomes" id="UP000326380">
    <property type="component" value="Unassembled WGS sequence"/>
</dbReference>
<keyword evidence="2" id="KW-1185">Reference proteome</keyword>
<gene>
    <name evidence="1" type="ORF">F0P96_05955</name>
</gene>
<organism evidence="1 2">
    <name type="scientific">Hymenobacter busanensis</name>
    <dbReference type="NCBI Taxonomy" id="2607656"/>
    <lineage>
        <taxon>Bacteria</taxon>
        <taxon>Pseudomonadati</taxon>
        <taxon>Bacteroidota</taxon>
        <taxon>Cytophagia</taxon>
        <taxon>Cytophagales</taxon>
        <taxon>Hymenobacteraceae</taxon>
        <taxon>Hymenobacter</taxon>
    </lineage>
</organism>
<dbReference type="RefSeq" id="WP_151077900.1">
    <property type="nucleotide sequence ID" value="NZ_CP047647.1"/>
</dbReference>
<evidence type="ECO:0000313" key="2">
    <source>
        <dbReference type="Proteomes" id="UP000326380"/>
    </source>
</evidence>
<name>A0A7L5A1P1_9BACT</name>
<evidence type="ECO:0000313" key="1">
    <source>
        <dbReference type="EMBL" id="KAA9338376.1"/>
    </source>
</evidence>
<accession>A0A7L5A1P1</accession>
<protein>
    <submittedName>
        <fullName evidence="1">Uncharacterized protein</fullName>
    </submittedName>
</protein>